<name>A0A1I2EWR5_9BACI</name>
<dbReference type="RefSeq" id="WP_091663180.1">
    <property type="nucleotide sequence ID" value="NZ_FONT01000007.1"/>
</dbReference>
<dbReference type="Proteomes" id="UP000199516">
    <property type="component" value="Unassembled WGS sequence"/>
</dbReference>
<dbReference type="SUPFAM" id="SSF48452">
    <property type="entry name" value="TPR-like"/>
    <property type="match status" value="1"/>
</dbReference>
<keyword evidence="1" id="KW-0802">TPR repeat</keyword>
<evidence type="ECO:0000256" key="1">
    <source>
        <dbReference type="PROSITE-ProRule" id="PRU00339"/>
    </source>
</evidence>
<evidence type="ECO:0000313" key="2">
    <source>
        <dbReference type="EMBL" id="SFE96906.1"/>
    </source>
</evidence>
<organism evidence="2 3">
    <name type="scientific">Alteribacillus iranensis</name>
    <dbReference type="NCBI Taxonomy" id="930128"/>
    <lineage>
        <taxon>Bacteria</taxon>
        <taxon>Bacillati</taxon>
        <taxon>Bacillota</taxon>
        <taxon>Bacilli</taxon>
        <taxon>Bacillales</taxon>
        <taxon>Bacillaceae</taxon>
        <taxon>Alteribacillus</taxon>
    </lineage>
</organism>
<proteinExistence type="predicted"/>
<sequence length="463" mass="55387">MEAGKRTVLVGKRKVTVRLTRMNIYLYSKFIEAVDDQGTCYYFIYFKDEFITVVSASSLYRRSFIEKAWKHGTSFGPTHPFIHELVSSSHAYTLSQHLHTLKQKIEKHHSSQESSTIYTLLDGFFPKKDLFECIRELYYNHRRDGQLFASYRILRVLTSFTPKHSWVKENANDLTFLSYKNLYAKRNHTLWEKDPMFVEKTLYVTWRKQPENVNKWIDLLQSEGRWMDVAALYIKNITRTSSERDYQQLMYLFTAHFPHLRLTSLLEDVMDRTPLPQVQTDLFELYLTSQQWKKAIEIMINHQLTPSPHQQEKIEQLFESLDRESLSSLSVEKLDTFILTLFSSRPGQAEKLLYTCVTHLMASYDLPYVYRWLASLNEASPHTQKVRNMLEWRENPDKQMRLGEMYYYFKQYHQAIDCFSWEMELHDTDPTPVRWLIKLYTETGREEESKLYQTYYKNMTMNT</sequence>
<keyword evidence="3" id="KW-1185">Reference proteome</keyword>
<evidence type="ECO:0000313" key="3">
    <source>
        <dbReference type="Proteomes" id="UP000199516"/>
    </source>
</evidence>
<dbReference type="InterPro" id="IPR011990">
    <property type="entry name" value="TPR-like_helical_dom_sf"/>
</dbReference>
<dbReference type="Gene3D" id="1.25.40.10">
    <property type="entry name" value="Tetratricopeptide repeat domain"/>
    <property type="match status" value="1"/>
</dbReference>
<dbReference type="PROSITE" id="PS50005">
    <property type="entry name" value="TPR"/>
    <property type="match status" value="1"/>
</dbReference>
<dbReference type="OrthoDB" id="2676051at2"/>
<accession>A0A1I2EWR5</accession>
<gene>
    <name evidence="2" type="ORF">SAMN05192532_10730</name>
</gene>
<dbReference type="InterPro" id="IPR019734">
    <property type="entry name" value="TPR_rpt"/>
</dbReference>
<dbReference type="AlphaFoldDB" id="A0A1I2EWR5"/>
<protein>
    <submittedName>
        <fullName evidence="2">Uncharacterized protein</fullName>
    </submittedName>
</protein>
<reference evidence="2 3" key="1">
    <citation type="submission" date="2016-10" db="EMBL/GenBank/DDBJ databases">
        <authorList>
            <person name="de Groot N.N."/>
        </authorList>
    </citation>
    <scope>NUCLEOTIDE SEQUENCE [LARGE SCALE GENOMIC DNA]</scope>
    <source>
        <strain evidence="2 3">DSM 23995</strain>
    </source>
</reference>
<dbReference type="EMBL" id="FONT01000007">
    <property type="protein sequence ID" value="SFE96906.1"/>
    <property type="molecule type" value="Genomic_DNA"/>
</dbReference>
<feature type="repeat" description="TPR" evidence="1">
    <location>
        <begin position="396"/>
        <end position="429"/>
    </location>
</feature>
<dbReference type="STRING" id="930128.SAMN05192532_10730"/>